<evidence type="ECO:0000313" key="3">
    <source>
        <dbReference type="Proteomes" id="UP000191518"/>
    </source>
</evidence>
<dbReference type="PANTHER" id="PTHR21357:SF4">
    <property type="entry name" value="FAM172 FAMILY PROTEIN HOMOLOG CG10038"/>
    <property type="match status" value="1"/>
</dbReference>
<reference evidence="3" key="1">
    <citation type="journal article" date="2017" name="Nat. Microbiol.">
        <title>Global analysis of biosynthetic gene clusters reveals vast potential of secondary metabolite production in Penicillium species.</title>
        <authorList>
            <person name="Nielsen J.C."/>
            <person name="Grijseels S."/>
            <person name="Prigent S."/>
            <person name="Ji B."/>
            <person name="Dainat J."/>
            <person name="Nielsen K.F."/>
            <person name="Frisvad J.C."/>
            <person name="Workman M."/>
            <person name="Nielsen J."/>
        </authorList>
    </citation>
    <scope>NUCLEOTIDE SEQUENCE [LARGE SCALE GENOMIC DNA]</scope>
    <source>
        <strain evidence="3">IBT 29486</strain>
    </source>
</reference>
<dbReference type="Pfam" id="PF22749">
    <property type="entry name" value="Arb2"/>
    <property type="match status" value="1"/>
</dbReference>
<organism evidence="2 3">
    <name type="scientific">Penicillium vulpinum</name>
    <dbReference type="NCBI Taxonomy" id="29845"/>
    <lineage>
        <taxon>Eukaryota</taxon>
        <taxon>Fungi</taxon>
        <taxon>Dikarya</taxon>
        <taxon>Ascomycota</taxon>
        <taxon>Pezizomycotina</taxon>
        <taxon>Eurotiomycetes</taxon>
        <taxon>Eurotiomycetidae</taxon>
        <taxon>Eurotiales</taxon>
        <taxon>Aspergillaceae</taxon>
        <taxon>Penicillium</taxon>
    </lineage>
</organism>
<dbReference type="InterPro" id="IPR048263">
    <property type="entry name" value="Arb2"/>
</dbReference>
<dbReference type="AlphaFoldDB" id="A0A1V6SA73"/>
<dbReference type="EMBL" id="MDYP01000003">
    <property type="protein sequence ID" value="OQE10952.1"/>
    <property type="molecule type" value="Genomic_DNA"/>
</dbReference>
<dbReference type="STRING" id="29845.A0A1V6SA73"/>
<dbReference type="GO" id="GO:0035197">
    <property type="term" value="F:siRNA binding"/>
    <property type="evidence" value="ECO:0007669"/>
    <property type="project" value="TreeGrafter"/>
</dbReference>
<dbReference type="Proteomes" id="UP000191518">
    <property type="component" value="Unassembled WGS sequence"/>
</dbReference>
<sequence>MNGLPEGFLPDDSVFPEDLLELGFVLTKDDKIRWSDAPGQGPRYKINRSDRLNRVHVEALHSVIRTCVLDRLTGMGMDLTMIPKDSNRQVPILMSSNIDTAPRVVVFCGEIIEDLGMFSYRDACDDGIPFGAIVGFAKALLGENAQSSPNALIIANAGHTVWYNEGWRSVTSDTFANKHRGSFVERLRPVTDRNAVNSGVNEHIEDIFQGILMRSNFKVGARIDVIGLSEGGGAVIEFLKNRWGFWFPHISSISLINPESIVKTDLNIDDMKDPRSFAWFMKYRARAWTITDKPIGTRLPGLNLLHGCNTYSSGEGAKSTCMIPRGVGHILTWMNMMHYCLFGLETFDVVPGETDADMEVVLPWLCPDTKIPRLPSGKIEVHSLEVMNQTKGYLTGVTFSDNIVSFFNEKLYPPSDSDSDDNSEFSAAYGAENHQYYDAPLPSAFPDAPPIPEGTYYGDVIRGQTGPFDLSNLQDIREEDEGW</sequence>
<dbReference type="GO" id="GO:0005634">
    <property type="term" value="C:nucleus"/>
    <property type="evidence" value="ECO:0007669"/>
    <property type="project" value="TreeGrafter"/>
</dbReference>
<gene>
    <name evidence="2" type="ORF">PENVUL_c003G09701</name>
</gene>
<protein>
    <recommendedName>
        <fullName evidence="1">Arb2 domain-containing protein</fullName>
    </recommendedName>
</protein>
<evidence type="ECO:0000259" key="1">
    <source>
        <dbReference type="Pfam" id="PF22749"/>
    </source>
</evidence>
<accession>A0A1V6SA73</accession>
<name>A0A1V6SA73_9EURO</name>
<proteinExistence type="predicted"/>
<feature type="domain" description="Arb2" evidence="1">
    <location>
        <begin position="15"/>
        <end position="294"/>
    </location>
</feature>
<evidence type="ECO:0000313" key="2">
    <source>
        <dbReference type="EMBL" id="OQE10952.1"/>
    </source>
</evidence>
<dbReference type="PANTHER" id="PTHR21357">
    <property type="entry name" value="FAM172 FAMILY PROTEIN HOMOLOG CG10038"/>
    <property type="match status" value="1"/>
</dbReference>
<keyword evidence="3" id="KW-1185">Reference proteome</keyword>
<dbReference type="InterPro" id="IPR053858">
    <property type="entry name" value="Arb2_dom"/>
</dbReference>
<comment type="caution">
    <text evidence="2">The sequence shown here is derived from an EMBL/GenBank/DDBJ whole genome shotgun (WGS) entry which is preliminary data.</text>
</comment>
<dbReference type="GO" id="GO:0031048">
    <property type="term" value="P:regulatory ncRNA-mediated heterochromatin formation"/>
    <property type="evidence" value="ECO:0007669"/>
    <property type="project" value="TreeGrafter"/>
</dbReference>